<organism evidence="4 5">
    <name type="scientific">Mycolicibacterium wolinskyi</name>
    <dbReference type="NCBI Taxonomy" id="59750"/>
    <lineage>
        <taxon>Bacteria</taxon>
        <taxon>Bacillati</taxon>
        <taxon>Actinomycetota</taxon>
        <taxon>Actinomycetes</taxon>
        <taxon>Mycobacteriales</taxon>
        <taxon>Mycobacteriaceae</taxon>
        <taxon>Mycolicibacterium</taxon>
    </lineage>
</organism>
<dbReference type="RefSeq" id="WP_067857221.1">
    <property type="nucleotide sequence ID" value="NZ_LGTW01000028.1"/>
</dbReference>
<dbReference type="GO" id="GO:0000976">
    <property type="term" value="F:transcription cis-regulatory region binding"/>
    <property type="evidence" value="ECO:0007669"/>
    <property type="project" value="TreeGrafter"/>
</dbReference>
<dbReference type="InterPro" id="IPR050109">
    <property type="entry name" value="HTH-type_TetR-like_transc_reg"/>
</dbReference>
<reference evidence="4 5" key="1">
    <citation type="submission" date="2015-07" db="EMBL/GenBank/DDBJ databases">
        <title>A draft genome sequence of Mycobacterium wolinskyi.</title>
        <authorList>
            <person name="de Man T.J."/>
            <person name="Perry K.A."/>
            <person name="Coulliette A.D."/>
            <person name="Jensen B."/>
            <person name="Toney N.C."/>
            <person name="Limbago B.M."/>
            <person name="Noble-Wang J."/>
        </authorList>
    </citation>
    <scope>NUCLEOTIDE SEQUENCE [LARGE SCALE GENOMIC DNA]</scope>
    <source>
        <strain evidence="4 5">CDC_01</strain>
    </source>
</reference>
<dbReference type="PATRIC" id="fig|59750.3.peg.4094"/>
<dbReference type="STRING" id="59750.AWC31_26680"/>
<sequence length="230" mass="23985">MKDNAKDRLLRAAAELLDAAPGEPVSTRAVCERAGVAAPTLYHHFGSKQGLLDAVVEFGLGQYAAQGDADDDPVSDVRRGWDQHVQYGLDHPAFYVLLYGGIAPGRPCKVTAVAQAQLTRLLERAERRGLLRVPVDEAAEQIVAANVGVTLQLIAEPAGAADLGLSVALRENVLAGLLVTSAPERGPVSEVAQAAAALADALAGPDGGGPSLSDGERVLLGEWLSRLSRT</sequence>
<accession>A0A132PEG6</accession>
<dbReference type="EMBL" id="LGTW01000028">
    <property type="protein sequence ID" value="KWX20372.1"/>
    <property type="molecule type" value="Genomic_DNA"/>
</dbReference>
<comment type="caution">
    <text evidence="4">The sequence shown here is derived from an EMBL/GenBank/DDBJ whole genome shotgun (WGS) entry which is preliminary data.</text>
</comment>
<feature type="DNA-binding region" description="H-T-H motif" evidence="2">
    <location>
        <begin position="26"/>
        <end position="45"/>
    </location>
</feature>
<dbReference type="PANTHER" id="PTHR30055:SF220">
    <property type="entry name" value="TETR-FAMILY REGULATORY PROTEIN"/>
    <property type="match status" value="1"/>
</dbReference>
<keyword evidence="5" id="KW-1185">Reference proteome</keyword>
<dbReference type="InterPro" id="IPR036271">
    <property type="entry name" value="Tet_transcr_reg_TetR-rel_C_sf"/>
</dbReference>
<keyword evidence="1 2" id="KW-0238">DNA-binding</keyword>
<dbReference type="InterPro" id="IPR001647">
    <property type="entry name" value="HTH_TetR"/>
</dbReference>
<evidence type="ECO:0000313" key="5">
    <source>
        <dbReference type="Proteomes" id="UP000070612"/>
    </source>
</evidence>
<dbReference type="PRINTS" id="PR00455">
    <property type="entry name" value="HTHTETR"/>
</dbReference>
<protein>
    <submittedName>
        <fullName evidence="4">TetR family transcriptional regulator</fullName>
    </submittedName>
</protein>
<gene>
    <name evidence="4" type="ORF">AFM11_30960</name>
</gene>
<dbReference type="PROSITE" id="PS50977">
    <property type="entry name" value="HTH_TETR_2"/>
    <property type="match status" value="1"/>
</dbReference>
<evidence type="ECO:0000259" key="3">
    <source>
        <dbReference type="PROSITE" id="PS50977"/>
    </source>
</evidence>
<dbReference type="Gene3D" id="1.10.357.10">
    <property type="entry name" value="Tetracycline Repressor, domain 2"/>
    <property type="match status" value="1"/>
</dbReference>
<evidence type="ECO:0000256" key="1">
    <source>
        <dbReference type="ARBA" id="ARBA00023125"/>
    </source>
</evidence>
<evidence type="ECO:0000313" key="4">
    <source>
        <dbReference type="EMBL" id="KWX20372.1"/>
    </source>
</evidence>
<feature type="domain" description="HTH tetR-type" evidence="3">
    <location>
        <begin position="3"/>
        <end position="63"/>
    </location>
</feature>
<dbReference type="SUPFAM" id="SSF48498">
    <property type="entry name" value="Tetracyclin repressor-like, C-terminal domain"/>
    <property type="match status" value="1"/>
</dbReference>
<dbReference type="Pfam" id="PF00440">
    <property type="entry name" value="TetR_N"/>
    <property type="match status" value="1"/>
</dbReference>
<evidence type="ECO:0000256" key="2">
    <source>
        <dbReference type="PROSITE-ProRule" id="PRU00335"/>
    </source>
</evidence>
<dbReference type="GO" id="GO:0003700">
    <property type="term" value="F:DNA-binding transcription factor activity"/>
    <property type="evidence" value="ECO:0007669"/>
    <property type="project" value="TreeGrafter"/>
</dbReference>
<dbReference type="AlphaFoldDB" id="A0A132PEG6"/>
<dbReference type="SUPFAM" id="SSF46689">
    <property type="entry name" value="Homeodomain-like"/>
    <property type="match status" value="1"/>
</dbReference>
<name>A0A132PEG6_9MYCO</name>
<dbReference type="Proteomes" id="UP000070612">
    <property type="component" value="Unassembled WGS sequence"/>
</dbReference>
<dbReference type="PANTHER" id="PTHR30055">
    <property type="entry name" value="HTH-TYPE TRANSCRIPTIONAL REGULATOR RUTR"/>
    <property type="match status" value="1"/>
</dbReference>
<dbReference type="InterPro" id="IPR009057">
    <property type="entry name" value="Homeodomain-like_sf"/>
</dbReference>
<proteinExistence type="predicted"/>